<sequence>MASKQLTNTGVQLGDETHPLNSTSSEIIQKNPILYSLLTMSDEEFNTEYRSRENDAAANFKAQSSQHSSNESTSSTSTKTSNKRKAMANFDDQSIKRHKDSRNAKLDAITTQNKKTDFVDEYLKKQQLIKSSHGKAQIRINNLKKVLLMLKSEESTIDNSSQNSFLGHATTHISKVIESISSELQSSGEIDSCRVCKNEDNPPTIISKTCGHGFCCMNCIVKYFEYVYNKNSGQLICLKCKHQYDKNATCQIGSRYGIVG</sequence>
<feature type="region of interest" description="Disordered" evidence="4">
    <location>
        <begin position="58"/>
        <end position="94"/>
    </location>
</feature>
<evidence type="ECO:0000256" key="2">
    <source>
        <dbReference type="ARBA" id="ARBA00022833"/>
    </source>
</evidence>
<evidence type="ECO:0000259" key="5">
    <source>
        <dbReference type="PROSITE" id="PS50089"/>
    </source>
</evidence>
<evidence type="ECO:0000313" key="9">
    <source>
        <dbReference type="EMBL" id="KAH3840370.1"/>
    </source>
</evidence>
<feature type="region of interest" description="Disordered" evidence="4">
    <location>
        <begin position="1"/>
        <end position="25"/>
    </location>
</feature>
<proteinExistence type="predicted"/>
<dbReference type="Proteomes" id="UP000828390">
    <property type="component" value="Unassembled WGS sequence"/>
</dbReference>
<evidence type="ECO:0000313" key="7">
    <source>
        <dbReference type="EMBL" id="KAH3715034.1"/>
    </source>
</evidence>
<comment type="caution">
    <text evidence="6">The sequence shown here is derived from an EMBL/GenBank/DDBJ whole genome shotgun (WGS) entry which is preliminary data.</text>
</comment>
<keyword evidence="2" id="KW-0862">Zinc</keyword>
<feature type="compositionally biased region" description="Low complexity" evidence="4">
    <location>
        <begin position="64"/>
        <end position="80"/>
    </location>
</feature>
<evidence type="ECO:0000256" key="4">
    <source>
        <dbReference type="SAM" id="MobiDB-lite"/>
    </source>
</evidence>
<dbReference type="EMBL" id="JAIWYP010000076">
    <property type="protein sequence ID" value="KAH3690152.1"/>
    <property type="molecule type" value="Genomic_DNA"/>
</dbReference>
<name>A0A9D3Y023_DREPO</name>
<dbReference type="InterPro" id="IPR001841">
    <property type="entry name" value="Znf_RING"/>
</dbReference>
<dbReference type="GO" id="GO:0008270">
    <property type="term" value="F:zinc ion binding"/>
    <property type="evidence" value="ECO:0007669"/>
    <property type="project" value="UniProtKB-KW"/>
</dbReference>
<dbReference type="EMBL" id="JAIWYP010000006">
    <property type="protein sequence ID" value="KAH3807421.1"/>
    <property type="molecule type" value="Genomic_DNA"/>
</dbReference>
<dbReference type="Gene3D" id="3.30.40.10">
    <property type="entry name" value="Zinc/RING finger domain, C3HC4 (zinc finger)"/>
    <property type="match status" value="1"/>
</dbReference>
<evidence type="ECO:0000256" key="1">
    <source>
        <dbReference type="ARBA" id="ARBA00022771"/>
    </source>
</evidence>
<feature type="domain" description="RING-type" evidence="5">
    <location>
        <begin position="193"/>
        <end position="241"/>
    </location>
</feature>
<evidence type="ECO:0000313" key="10">
    <source>
        <dbReference type="Proteomes" id="UP000828390"/>
    </source>
</evidence>
<organism evidence="6 10">
    <name type="scientific">Dreissena polymorpha</name>
    <name type="common">Zebra mussel</name>
    <name type="synonym">Mytilus polymorpha</name>
    <dbReference type="NCBI Taxonomy" id="45954"/>
    <lineage>
        <taxon>Eukaryota</taxon>
        <taxon>Metazoa</taxon>
        <taxon>Spiralia</taxon>
        <taxon>Lophotrochozoa</taxon>
        <taxon>Mollusca</taxon>
        <taxon>Bivalvia</taxon>
        <taxon>Autobranchia</taxon>
        <taxon>Heteroconchia</taxon>
        <taxon>Euheterodonta</taxon>
        <taxon>Imparidentia</taxon>
        <taxon>Neoheterodontei</taxon>
        <taxon>Myida</taxon>
        <taxon>Dreissenoidea</taxon>
        <taxon>Dreissenidae</taxon>
        <taxon>Dreissena</taxon>
    </lineage>
</organism>
<dbReference type="SUPFAM" id="SSF57850">
    <property type="entry name" value="RING/U-box"/>
    <property type="match status" value="1"/>
</dbReference>
<keyword evidence="10" id="KW-1185">Reference proteome</keyword>
<evidence type="ECO:0000313" key="8">
    <source>
        <dbReference type="EMBL" id="KAH3807421.1"/>
    </source>
</evidence>
<keyword evidence="1 3" id="KW-0863">Zinc-finger</keyword>
<feature type="compositionally biased region" description="Polar residues" evidence="4">
    <location>
        <begin position="1"/>
        <end position="11"/>
    </location>
</feature>
<dbReference type="EMBL" id="JAIWYP010000013">
    <property type="protein sequence ID" value="KAH3715034.1"/>
    <property type="molecule type" value="Genomic_DNA"/>
</dbReference>
<gene>
    <name evidence="7" type="ORF">DPMN_057737</name>
    <name evidence="9" type="ORF">DPMN_113818</name>
    <name evidence="8" type="ORF">DPMN_135761</name>
    <name evidence="6" type="ORF">DPMN_190736</name>
</gene>
<evidence type="ECO:0000313" key="6">
    <source>
        <dbReference type="EMBL" id="KAH3690152.1"/>
    </source>
</evidence>
<reference evidence="6" key="2">
    <citation type="submission" date="2020-11" db="EMBL/GenBank/DDBJ databases">
        <authorList>
            <person name="McCartney M.A."/>
            <person name="Auch B."/>
            <person name="Kono T."/>
            <person name="Mallez S."/>
            <person name="Becker A."/>
            <person name="Gohl D.M."/>
            <person name="Silverstein K.A.T."/>
            <person name="Koren S."/>
            <person name="Bechman K.B."/>
            <person name="Herman A."/>
            <person name="Abrahante J.E."/>
            <person name="Garbe J."/>
        </authorList>
    </citation>
    <scope>NUCLEOTIDE SEQUENCE</scope>
    <source>
        <strain evidence="6">Duluth1</strain>
        <tissue evidence="6">Whole animal</tissue>
    </source>
</reference>
<keyword evidence="1 3" id="KW-0479">Metal-binding</keyword>
<accession>A0A9D3Y023</accession>
<protein>
    <recommendedName>
        <fullName evidence="5">RING-type domain-containing protein</fullName>
    </recommendedName>
</protein>
<evidence type="ECO:0000256" key="3">
    <source>
        <dbReference type="PROSITE-ProRule" id="PRU00175"/>
    </source>
</evidence>
<dbReference type="InterPro" id="IPR013083">
    <property type="entry name" value="Znf_RING/FYVE/PHD"/>
</dbReference>
<dbReference type="EMBL" id="JAIWYP010000004">
    <property type="protein sequence ID" value="KAH3840370.1"/>
    <property type="molecule type" value="Genomic_DNA"/>
</dbReference>
<dbReference type="AlphaFoldDB" id="A0A9D3Y023"/>
<dbReference type="PROSITE" id="PS50089">
    <property type="entry name" value="ZF_RING_2"/>
    <property type="match status" value="1"/>
</dbReference>
<reference evidence="6" key="1">
    <citation type="journal article" date="2019" name="bioRxiv">
        <title>The Genome of the Zebra Mussel, Dreissena polymorpha: A Resource for Invasive Species Research.</title>
        <authorList>
            <person name="McCartney M.A."/>
            <person name="Auch B."/>
            <person name="Kono T."/>
            <person name="Mallez S."/>
            <person name="Zhang Y."/>
            <person name="Obille A."/>
            <person name="Becker A."/>
            <person name="Abrahante J.E."/>
            <person name="Garbe J."/>
            <person name="Badalamenti J.P."/>
            <person name="Herman A."/>
            <person name="Mangelson H."/>
            <person name="Liachko I."/>
            <person name="Sullivan S."/>
            <person name="Sone E.D."/>
            <person name="Koren S."/>
            <person name="Silverstein K.A.T."/>
            <person name="Beckman K.B."/>
            <person name="Gohl D.M."/>
        </authorList>
    </citation>
    <scope>NUCLEOTIDE SEQUENCE</scope>
    <source>
        <strain evidence="6">Duluth1</strain>
        <tissue evidence="6">Whole animal</tissue>
    </source>
</reference>